<dbReference type="InterPro" id="IPR006047">
    <property type="entry name" value="GH13_cat_dom"/>
</dbReference>
<dbReference type="InterPro" id="IPR014756">
    <property type="entry name" value="Ig_E-set"/>
</dbReference>
<evidence type="ECO:0000256" key="7">
    <source>
        <dbReference type="ARBA" id="ARBA00022801"/>
    </source>
</evidence>
<dbReference type="InterPro" id="IPR017853">
    <property type="entry name" value="GH"/>
</dbReference>
<keyword evidence="7 14" id="KW-0378">Hydrolase</keyword>
<feature type="domain" description="Glycosyl hydrolase family 13 catalytic" evidence="15">
    <location>
        <begin position="93"/>
        <end position="448"/>
    </location>
</feature>
<dbReference type="EC" id="3.2.1.141" evidence="4 13"/>
<dbReference type="Pfam" id="PF02922">
    <property type="entry name" value="CBM_48"/>
    <property type="match status" value="1"/>
</dbReference>
<evidence type="ECO:0000256" key="11">
    <source>
        <dbReference type="ARBA" id="ARBA00033284"/>
    </source>
</evidence>
<keyword evidence="6" id="KW-0963">Cytoplasm</keyword>
<evidence type="ECO:0000313" key="17">
    <source>
        <dbReference type="Proteomes" id="UP001381174"/>
    </source>
</evidence>
<dbReference type="SUPFAM" id="SSF51445">
    <property type="entry name" value="(Trans)glycosidases"/>
    <property type="match status" value="1"/>
</dbReference>
<evidence type="ECO:0000313" key="16">
    <source>
        <dbReference type="EMBL" id="MEI7037429.1"/>
    </source>
</evidence>
<evidence type="ECO:0000256" key="9">
    <source>
        <dbReference type="ARBA" id="ARBA00023295"/>
    </source>
</evidence>
<dbReference type="PANTHER" id="PTHR43651">
    <property type="entry name" value="1,4-ALPHA-GLUCAN-BRANCHING ENZYME"/>
    <property type="match status" value="1"/>
</dbReference>
<dbReference type="CDD" id="cd11325">
    <property type="entry name" value="AmyAc_GTHase"/>
    <property type="match status" value="1"/>
</dbReference>
<dbReference type="InterPro" id="IPR013783">
    <property type="entry name" value="Ig-like_fold"/>
</dbReference>
<evidence type="ECO:0000256" key="3">
    <source>
        <dbReference type="ARBA" id="ARBA00008061"/>
    </source>
</evidence>
<dbReference type="Gene3D" id="2.60.40.10">
    <property type="entry name" value="Immunoglobulins"/>
    <property type="match status" value="1"/>
</dbReference>
<evidence type="ECO:0000256" key="14">
    <source>
        <dbReference type="PIRNR" id="PIRNR006337"/>
    </source>
</evidence>
<reference evidence="16 17" key="1">
    <citation type="journal article" date="2014" name="Int. J. Syst. Evol. Microbiol.">
        <title>Fulvimonas yonginensis sp. nov., isolated from greenhouse soil, and emended description of the genus Fulvimonas.</title>
        <authorList>
            <person name="Ahn J.H."/>
            <person name="Kim S.J."/>
            <person name="Weon H.Y."/>
            <person name="Hong S.B."/>
            <person name="Seok S.J."/>
            <person name="Kwon S.W."/>
        </authorList>
    </citation>
    <scope>NUCLEOTIDE SEQUENCE [LARGE SCALE GENOMIC DNA]</scope>
    <source>
        <strain evidence="16 17">KACC 16952</strain>
    </source>
</reference>
<dbReference type="PANTHER" id="PTHR43651:SF11">
    <property type="entry name" value="MALTO-OLIGOSYLTREHALOSE TREHALOHYDROLASE"/>
    <property type="match status" value="1"/>
</dbReference>
<dbReference type="Gene3D" id="3.20.20.80">
    <property type="entry name" value="Glycosidases"/>
    <property type="match status" value="1"/>
</dbReference>
<dbReference type="NCBIfam" id="TIGR02402">
    <property type="entry name" value="trehalose_TreZ"/>
    <property type="match status" value="1"/>
</dbReference>
<sequence length="594" mass="65734">MSARFRHAMPYGAELRDDGVTRFRLWAPDTEHVQLELDGRLHPMQALDDGWHECTRPAPPGTRYRFAVREDLRVPDPASRLQQGGDVHGASIVVDPHGYAWQHPDWTGRPWREAVVYELHVGVCGGFRGVREDLPRLHALGVTAIELMPLAQFPGVRNWGYDGVLPFAPAAAYGTPEELKALVDAAHGLGLMVILDVVYNHFGPDGNYLGEYASPFFRRGGPETPWGAAIDVALPQVGDFFVHNALYWLEEYRFDGLRLDAVHAIGNPGWLASLAARVRAAMGRRQVHLILENEANQAHLLGGPGFDAQWNDDFHNALHVLLTGETGGYYGAYADDPLRHLVRCLAEGFAWQGETMRGRSRGEPSAALSPLCFVDFLQNHDQVGNRALGERLETLVDARRLEAAYALLLLTPSVPMLFMGEEWGSRTPFLFFTDHQTEALREAVREGRRKEFAEFESYGCADTLPDPNAASTFERSRPDPHEAASPRGLARLTLIRLLLAHRQRHLVPQLEQARPLGAQALGPRALRARWRLGEACLCVYSNLGDAPVPIDAAPTPDARWLHGEASALADLAEGRLAPACTLVCLEPLHESARA</sequence>
<dbReference type="InterPro" id="IPR004193">
    <property type="entry name" value="Glyco_hydro_13_N"/>
</dbReference>
<evidence type="ECO:0000256" key="10">
    <source>
        <dbReference type="ARBA" id="ARBA00032057"/>
    </source>
</evidence>
<dbReference type="Proteomes" id="UP001381174">
    <property type="component" value="Unassembled WGS sequence"/>
</dbReference>
<protein>
    <recommendedName>
        <fullName evidence="5 13">Malto-oligosyltrehalose trehalohydrolase</fullName>
        <shortName evidence="14">MTHase</shortName>
        <ecNumber evidence="4 13">3.2.1.141</ecNumber>
    </recommendedName>
    <alternativeName>
        <fullName evidence="11 14">4-alpha-D-((1-&gt;4)-alpha-D-glucano)trehalose trehalohydrolase</fullName>
    </alternativeName>
    <alternativeName>
        <fullName evidence="10 14">Maltooligosyl trehalose trehalohydrolase</fullName>
    </alternativeName>
</protein>
<dbReference type="PIRSF" id="PIRSF006337">
    <property type="entry name" value="Trehalose_TreZ"/>
    <property type="match status" value="1"/>
</dbReference>
<accession>A0ABU8JE06</accession>
<evidence type="ECO:0000256" key="2">
    <source>
        <dbReference type="ARBA" id="ARBA00005199"/>
    </source>
</evidence>
<evidence type="ECO:0000256" key="13">
    <source>
        <dbReference type="NCBIfam" id="TIGR02402"/>
    </source>
</evidence>
<organism evidence="16 17">
    <name type="scientific">Fulvimonas yonginensis</name>
    <dbReference type="NCBI Taxonomy" id="1495200"/>
    <lineage>
        <taxon>Bacteria</taxon>
        <taxon>Pseudomonadati</taxon>
        <taxon>Pseudomonadota</taxon>
        <taxon>Gammaproteobacteria</taxon>
        <taxon>Lysobacterales</taxon>
        <taxon>Rhodanobacteraceae</taxon>
        <taxon>Fulvimonas</taxon>
    </lineage>
</organism>
<name>A0ABU8JE06_9GAMM</name>
<keyword evidence="8" id="KW-0119">Carbohydrate metabolism</keyword>
<dbReference type="EMBL" id="JBBBNY010000008">
    <property type="protein sequence ID" value="MEI7037429.1"/>
    <property type="molecule type" value="Genomic_DNA"/>
</dbReference>
<evidence type="ECO:0000256" key="5">
    <source>
        <dbReference type="ARBA" id="ARBA00015938"/>
    </source>
</evidence>
<dbReference type="SMART" id="SM00642">
    <property type="entry name" value="Aamy"/>
    <property type="match status" value="1"/>
</dbReference>
<keyword evidence="17" id="KW-1185">Reference proteome</keyword>
<keyword evidence="9 14" id="KW-0326">Glycosidase</keyword>
<dbReference type="CDD" id="cd02853">
    <property type="entry name" value="E_set_MTHase_like_N"/>
    <property type="match status" value="1"/>
</dbReference>
<comment type="similarity">
    <text evidence="3 14">Belongs to the glycosyl hydrolase 13 family.</text>
</comment>
<dbReference type="InterPro" id="IPR044901">
    <property type="entry name" value="Trehalose_TreZ_E-set_sf"/>
</dbReference>
<dbReference type="Gene3D" id="1.10.10.760">
    <property type="entry name" value="E-set domains of sugar-utilizing enzymes"/>
    <property type="match status" value="1"/>
</dbReference>
<comment type="pathway">
    <text evidence="2 14">Glycan biosynthesis; trehalose biosynthesis.</text>
</comment>
<dbReference type="SUPFAM" id="SSF81296">
    <property type="entry name" value="E set domains"/>
    <property type="match status" value="1"/>
</dbReference>
<proteinExistence type="inferred from homology"/>
<gene>
    <name evidence="16" type="primary">treZ</name>
    <name evidence="16" type="ORF">WAT24_11730</name>
</gene>
<comment type="catalytic activity">
    <reaction evidence="12 14">
        <text>hydrolysis of (1-&gt;4)-alpha-D-glucosidic linkage in 4-alpha-D-[(1-&gt;4)-alpha-D-glucanosyl]n trehalose to yield trehalose and (1-&gt;4)-alpha-D-glucan.</text>
        <dbReference type="EC" id="3.2.1.141"/>
    </reaction>
</comment>
<dbReference type="InterPro" id="IPR012768">
    <property type="entry name" value="Trehalose_TreZ"/>
</dbReference>
<dbReference type="RefSeq" id="WP_336808060.1">
    <property type="nucleotide sequence ID" value="NZ_JBBBNY010000008.1"/>
</dbReference>
<comment type="subcellular location">
    <subcellularLocation>
        <location evidence="1">Cytoplasm</location>
    </subcellularLocation>
</comment>
<dbReference type="Pfam" id="PF00128">
    <property type="entry name" value="Alpha-amylase"/>
    <property type="match status" value="1"/>
</dbReference>
<evidence type="ECO:0000256" key="6">
    <source>
        <dbReference type="ARBA" id="ARBA00022490"/>
    </source>
</evidence>
<comment type="caution">
    <text evidence="16">The sequence shown here is derived from an EMBL/GenBank/DDBJ whole genome shotgun (WGS) entry which is preliminary data.</text>
</comment>
<evidence type="ECO:0000256" key="12">
    <source>
        <dbReference type="ARBA" id="ARBA00034013"/>
    </source>
</evidence>
<evidence type="ECO:0000256" key="4">
    <source>
        <dbReference type="ARBA" id="ARBA00012268"/>
    </source>
</evidence>
<evidence type="ECO:0000256" key="1">
    <source>
        <dbReference type="ARBA" id="ARBA00004496"/>
    </source>
</evidence>
<evidence type="ECO:0000259" key="15">
    <source>
        <dbReference type="SMART" id="SM00642"/>
    </source>
</evidence>
<evidence type="ECO:0000256" key="8">
    <source>
        <dbReference type="ARBA" id="ARBA00023277"/>
    </source>
</evidence>